<gene>
    <name evidence="2" type="ORF">S12H4_22679</name>
</gene>
<keyword evidence="1" id="KW-0472">Membrane</keyword>
<name>X1RB41_9ZZZZ</name>
<feature type="non-terminal residue" evidence="2">
    <location>
        <position position="1"/>
    </location>
</feature>
<organism evidence="2">
    <name type="scientific">marine sediment metagenome</name>
    <dbReference type="NCBI Taxonomy" id="412755"/>
    <lineage>
        <taxon>unclassified sequences</taxon>
        <taxon>metagenomes</taxon>
        <taxon>ecological metagenomes</taxon>
    </lineage>
</organism>
<sequence>VSVVGGLIAGYLWEISYITMFAYLSVIAIISILLLNFIKNH</sequence>
<evidence type="ECO:0000256" key="1">
    <source>
        <dbReference type="SAM" id="Phobius"/>
    </source>
</evidence>
<evidence type="ECO:0000313" key="2">
    <source>
        <dbReference type="EMBL" id="GAI77778.1"/>
    </source>
</evidence>
<protein>
    <submittedName>
        <fullName evidence="2">Uncharacterized protein</fullName>
    </submittedName>
</protein>
<reference evidence="2" key="1">
    <citation type="journal article" date="2014" name="Front. Microbiol.">
        <title>High frequency of phylogenetically diverse reductive dehalogenase-homologous genes in deep subseafloor sedimentary metagenomes.</title>
        <authorList>
            <person name="Kawai M."/>
            <person name="Futagami T."/>
            <person name="Toyoda A."/>
            <person name="Takaki Y."/>
            <person name="Nishi S."/>
            <person name="Hori S."/>
            <person name="Arai W."/>
            <person name="Tsubouchi T."/>
            <person name="Morono Y."/>
            <person name="Uchiyama I."/>
            <person name="Ito T."/>
            <person name="Fujiyama A."/>
            <person name="Inagaki F."/>
            <person name="Takami H."/>
        </authorList>
    </citation>
    <scope>NUCLEOTIDE SEQUENCE</scope>
    <source>
        <strain evidence="2">Expedition CK06-06</strain>
    </source>
</reference>
<feature type="transmembrane region" description="Helical" evidence="1">
    <location>
        <begin position="15"/>
        <end position="38"/>
    </location>
</feature>
<accession>X1RB41</accession>
<keyword evidence="1" id="KW-0812">Transmembrane</keyword>
<dbReference type="AlphaFoldDB" id="X1RB41"/>
<keyword evidence="1" id="KW-1133">Transmembrane helix</keyword>
<dbReference type="EMBL" id="BARW01011878">
    <property type="protein sequence ID" value="GAI77778.1"/>
    <property type="molecule type" value="Genomic_DNA"/>
</dbReference>
<proteinExistence type="predicted"/>
<comment type="caution">
    <text evidence="2">The sequence shown here is derived from an EMBL/GenBank/DDBJ whole genome shotgun (WGS) entry which is preliminary data.</text>
</comment>